<name>A0A6I4NTF7_9MICO</name>
<dbReference type="Gene3D" id="3.40.50.1820">
    <property type="entry name" value="alpha/beta hydrolase"/>
    <property type="match status" value="1"/>
</dbReference>
<keyword evidence="4" id="KW-0472">Membrane</keyword>
<evidence type="ECO:0000256" key="2">
    <source>
        <dbReference type="ARBA" id="ARBA00022801"/>
    </source>
</evidence>
<dbReference type="PANTHER" id="PTHR11559">
    <property type="entry name" value="CARBOXYLESTERASE"/>
    <property type="match status" value="1"/>
</dbReference>
<organism evidence="6 7">
    <name type="scientific">Agromyces seonyuensis</name>
    <dbReference type="NCBI Taxonomy" id="2662446"/>
    <lineage>
        <taxon>Bacteria</taxon>
        <taxon>Bacillati</taxon>
        <taxon>Actinomycetota</taxon>
        <taxon>Actinomycetes</taxon>
        <taxon>Micrococcales</taxon>
        <taxon>Microbacteriaceae</taxon>
        <taxon>Agromyces</taxon>
    </lineage>
</organism>
<gene>
    <name evidence="6" type="ORF">GB864_02400</name>
</gene>
<dbReference type="AlphaFoldDB" id="A0A6I4NTF7"/>
<accession>A0A6I4NTF7</accession>
<evidence type="ECO:0000256" key="1">
    <source>
        <dbReference type="ARBA" id="ARBA00005964"/>
    </source>
</evidence>
<dbReference type="EC" id="3.1.1.-" evidence="3"/>
<dbReference type="InterPro" id="IPR029058">
    <property type="entry name" value="AB_hydrolase_fold"/>
</dbReference>
<dbReference type="InterPro" id="IPR002018">
    <property type="entry name" value="CarbesteraseB"/>
</dbReference>
<comment type="similarity">
    <text evidence="1 3">Belongs to the type-B carboxylesterase/lipase family.</text>
</comment>
<dbReference type="Pfam" id="PF00135">
    <property type="entry name" value="COesterase"/>
    <property type="match status" value="1"/>
</dbReference>
<keyword evidence="2 3" id="KW-0378">Hydrolase</keyword>
<evidence type="ECO:0000256" key="3">
    <source>
        <dbReference type="RuleBase" id="RU361235"/>
    </source>
</evidence>
<keyword evidence="4" id="KW-0812">Transmembrane</keyword>
<evidence type="ECO:0000313" key="6">
    <source>
        <dbReference type="EMBL" id="MWB97411.1"/>
    </source>
</evidence>
<proteinExistence type="inferred from homology"/>
<dbReference type="InterPro" id="IPR019826">
    <property type="entry name" value="Carboxylesterase_B_AS"/>
</dbReference>
<dbReference type="RefSeq" id="WP_160422756.1">
    <property type="nucleotide sequence ID" value="NZ_WSTA01000006.1"/>
</dbReference>
<evidence type="ECO:0000259" key="5">
    <source>
        <dbReference type="Pfam" id="PF00135"/>
    </source>
</evidence>
<reference evidence="6 7" key="1">
    <citation type="submission" date="2019-12" db="EMBL/GenBank/DDBJ databases">
        <authorList>
            <person name="Kim Y.S."/>
        </authorList>
    </citation>
    <scope>NUCLEOTIDE SEQUENCE [LARGE SCALE GENOMIC DNA]</scope>
    <source>
        <strain evidence="6 7">MMS17-SY077</strain>
    </source>
</reference>
<evidence type="ECO:0000313" key="7">
    <source>
        <dbReference type="Proteomes" id="UP000438182"/>
    </source>
</evidence>
<dbReference type="Proteomes" id="UP000438182">
    <property type="component" value="Unassembled WGS sequence"/>
</dbReference>
<sequence length="562" mass="57766">MDTQADSFAPETRPRFSRLAHLALKAAGIIAALIVLVACLSEFAVPAHAQEVRTAPAHAGPPPTAVDIDSGRLQGVATSTGVEFRGVPYAAAPVGDLRWAPPQPVAAWSGIRDASAYSPVCPQAPPSPNGSSEDCLYLNLTVPAAASAGRLPVIVWIHGGGFELGEGADYEASDLAGKGAIVVTINYRLGLLGFLAHPALAASPGAPTGNFGLMDQQAALQWVQRNIAAFGGDPGNVTIAGQSAGGLSVAMQLASPGATGLFHRAIIESGAFAPEQKSLAQAEAEGIASATAVGCADQTAECLRGVPVDVLVAEQPVSITPGVVDGAVLPRSIGTAIATGRFARVPILNGVNTQEERLFVALHASVTKGATAGLPATIDAGNYVDTIASNFGVSQRTAKLIAATYPLRSFASPAHAFTTLNSDANFSCPAIALNAAAATWVPTFAYEFNDAEAPQLYIPDVLGPPLAATHQSELAYLFDQPNAPIPGSLSPSQEQLANAMQTAWVAFAASGSPSTDATPWPKFDLLHRRVLSLDDPTPAVETGFAQDHRCGFWAGVALLGSR</sequence>
<feature type="transmembrane region" description="Helical" evidence="4">
    <location>
        <begin position="22"/>
        <end position="45"/>
    </location>
</feature>
<dbReference type="InterPro" id="IPR050309">
    <property type="entry name" value="Type-B_Carboxylest/Lipase"/>
</dbReference>
<feature type="domain" description="Carboxylesterase type B" evidence="5">
    <location>
        <begin position="64"/>
        <end position="553"/>
    </location>
</feature>
<protein>
    <recommendedName>
        <fullName evidence="3">Carboxylic ester hydrolase</fullName>
        <ecNumber evidence="3">3.1.1.-</ecNumber>
    </recommendedName>
</protein>
<dbReference type="GO" id="GO:0016787">
    <property type="term" value="F:hydrolase activity"/>
    <property type="evidence" value="ECO:0007669"/>
    <property type="project" value="UniProtKB-KW"/>
</dbReference>
<keyword evidence="4" id="KW-1133">Transmembrane helix</keyword>
<dbReference type="EMBL" id="WSTA01000006">
    <property type="protein sequence ID" value="MWB97411.1"/>
    <property type="molecule type" value="Genomic_DNA"/>
</dbReference>
<keyword evidence="7" id="KW-1185">Reference proteome</keyword>
<dbReference type="SUPFAM" id="SSF53474">
    <property type="entry name" value="alpha/beta-Hydrolases"/>
    <property type="match status" value="1"/>
</dbReference>
<comment type="caution">
    <text evidence="6">The sequence shown here is derived from an EMBL/GenBank/DDBJ whole genome shotgun (WGS) entry which is preliminary data.</text>
</comment>
<dbReference type="PROSITE" id="PS00122">
    <property type="entry name" value="CARBOXYLESTERASE_B_1"/>
    <property type="match status" value="1"/>
</dbReference>
<evidence type="ECO:0000256" key="4">
    <source>
        <dbReference type="SAM" id="Phobius"/>
    </source>
</evidence>